<reference evidence="1" key="1">
    <citation type="submission" date="2021-05" db="EMBL/GenBank/DDBJ databases">
        <title>Comparative genomics of three Colletotrichum scovillei strains and genetic complementation revealed genes involved fungal growth and virulence on chili pepper.</title>
        <authorList>
            <person name="Hsieh D.-K."/>
            <person name="Chuang S.-C."/>
            <person name="Chen C.-Y."/>
            <person name="Chao Y.-T."/>
            <person name="Lu M.-Y.J."/>
            <person name="Lee M.-H."/>
            <person name="Shih M.-C."/>
        </authorList>
    </citation>
    <scope>NUCLEOTIDE SEQUENCE</scope>
    <source>
        <strain evidence="1">Coll-153</strain>
    </source>
</reference>
<comment type="caution">
    <text evidence="1">The sequence shown here is derived from an EMBL/GenBank/DDBJ whole genome shotgun (WGS) entry which is preliminary data.</text>
</comment>
<protein>
    <submittedName>
        <fullName evidence="1">Uncharacterized protein</fullName>
    </submittedName>
</protein>
<organism evidence="1 2">
    <name type="scientific">Colletotrichum scovillei</name>
    <dbReference type="NCBI Taxonomy" id="1209932"/>
    <lineage>
        <taxon>Eukaryota</taxon>
        <taxon>Fungi</taxon>
        <taxon>Dikarya</taxon>
        <taxon>Ascomycota</taxon>
        <taxon>Pezizomycotina</taxon>
        <taxon>Sordariomycetes</taxon>
        <taxon>Hypocreomycetidae</taxon>
        <taxon>Glomerellales</taxon>
        <taxon>Glomerellaceae</taxon>
        <taxon>Colletotrichum</taxon>
        <taxon>Colletotrichum acutatum species complex</taxon>
    </lineage>
</organism>
<evidence type="ECO:0000313" key="2">
    <source>
        <dbReference type="Proteomes" id="UP000699042"/>
    </source>
</evidence>
<keyword evidence="2" id="KW-1185">Reference proteome</keyword>
<proteinExistence type="predicted"/>
<feature type="non-terminal residue" evidence="1">
    <location>
        <position position="1"/>
    </location>
</feature>
<evidence type="ECO:0000313" key="1">
    <source>
        <dbReference type="EMBL" id="KAG7044864.1"/>
    </source>
</evidence>
<dbReference type="Proteomes" id="UP000699042">
    <property type="component" value="Unassembled WGS sequence"/>
</dbReference>
<dbReference type="EMBL" id="JAESDN010000010">
    <property type="protein sequence ID" value="KAG7044864.1"/>
    <property type="molecule type" value="Genomic_DNA"/>
</dbReference>
<gene>
    <name evidence="1" type="ORF">JMJ77_004323</name>
</gene>
<sequence length="55" mass="6208">MPKGRHFGTGPKRCAREFHGFKDGDKVEITNEQFALNVHSLAEALQPYVYGVRCT</sequence>
<dbReference type="AlphaFoldDB" id="A0A9P7QYB8"/>
<name>A0A9P7QYB8_9PEZI</name>
<accession>A0A9P7QYB8</accession>